<evidence type="ECO:0008006" key="4">
    <source>
        <dbReference type="Google" id="ProtNLM"/>
    </source>
</evidence>
<accession>A0A1I5C8C2</accession>
<dbReference type="OrthoDB" id="5296275at2"/>
<sequence>MPVYPLSNLRRDIIDDVEPERSHNSRCSHGASGSFIRRIRILLEKKLSDIANRFFLSGGKVPFRRPAGLTRSARLAKRQFCVTLKPEDSPQAMLERIDLLERKLADAEARVASQTGEIEEHAWVPLVKVSAAPTTATTTEPMWGCGSRDEEQAVQCAGLDLAGSCVLCVGGRARLYPAYRRLVETSGGNLLIYRSGLPNGADQLPALLAHADMVVCPVDCINHYTYFAVKRYCKHSGKPCVLLDRSGLPTFRKGVETLSALAASLAVSSEPI</sequence>
<name>A0A1I5C8C2_9PROT</name>
<evidence type="ECO:0000313" key="3">
    <source>
        <dbReference type="Proteomes" id="UP000183107"/>
    </source>
</evidence>
<dbReference type="RefSeq" id="WP_074797029.1">
    <property type="nucleotide sequence ID" value="NZ_FOVJ01000003.1"/>
</dbReference>
<comment type="similarity">
    <text evidence="1">Belongs to the UPF0751 family.</text>
</comment>
<dbReference type="Pfam" id="PF10087">
    <property type="entry name" value="DUF2325"/>
    <property type="match status" value="1"/>
</dbReference>
<evidence type="ECO:0000313" key="2">
    <source>
        <dbReference type="EMBL" id="SFN82921.1"/>
    </source>
</evidence>
<dbReference type="InterPro" id="IPR016772">
    <property type="entry name" value="UCP020408"/>
</dbReference>
<proteinExistence type="inferred from homology"/>
<evidence type="ECO:0000256" key="1">
    <source>
        <dbReference type="ARBA" id="ARBA00007189"/>
    </source>
</evidence>
<keyword evidence="3" id="KW-1185">Reference proteome</keyword>
<dbReference type="Proteomes" id="UP000183107">
    <property type="component" value="Unassembled WGS sequence"/>
</dbReference>
<dbReference type="AlphaFoldDB" id="A0A1I5C8C2"/>
<gene>
    <name evidence="2" type="ORF">SAMN05216386_1996</name>
</gene>
<reference evidence="3" key="1">
    <citation type="submission" date="2016-10" db="EMBL/GenBank/DDBJ databases">
        <authorList>
            <person name="Varghese N."/>
        </authorList>
    </citation>
    <scope>NUCLEOTIDE SEQUENCE [LARGE SCALE GENOMIC DNA]</scope>
    <source>
        <strain evidence="3">Nsp8</strain>
    </source>
</reference>
<dbReference type="EMBL" id="FOVJ01000003">
    <property type="protein sequence ID" value="SFN82921.1"/>
    <property type="molecule type" value="Genomic_DNA"/>
</dbReference>
<organism evidence="2 3">
    <name type="scientific">Nitrosospira briensis</name>
    <dbReference type="NCBI Taxonomy" id="35799"/>
    <lineage>
        <taxon>Bacteria</taxon>
        <taxon>Pseudomonadati</taxon>
        <taxon>Pseudomonadota</taxon>
        <taxon>Betaproteobacteria</taxon>
        <taxon>Nitrosomonadales</taxon>
        <taxon>Nitrosomonadaceae</taxon>
        <taxon>Nitrosospira</taxon>
    </lineage>
</organism>
<protein>
    <recommendedName>
        <fullName evidence="4">DUF2325 domain-containing protein</fullName>
    </recommendedName>
</protein>